<evidence type="ECO:0000259" key="1">
    <source>
        <dbReference type="Pfam" id="PF00483"/>
    </source>
</evidence>
<protein>
    <recommendedName>
        <fullName evidence="1">Nucleotidyl transferase domain-containing protein</fullName>
    </recommendedName>
</protein>
<sequence length="291" mass="32351">MAEKKRLLILAGGASSRMKQRSDAPVGVDATLLEQADSLTKGMIGVGEQGKSLIDYLLFNAHLAGFTDVLLLLHPTDTVTQDYYERLAETDQLWNMTFRFARQLIPPDRQKPAGTADAVYQALKQHPDWQTGRLVVCNSDNLYSVTALKTLWESSHPNALISYDRDALAFPIDRIKAFALIKTDPDGFLEEIIEKPTDDEAEAVLASQGRLGVSMNLFVMEAATMLPILEATPFHPVRNEKELPTAVSLYGQQYGQGFYTIPLAEHVPDLTSKTDLKVVQEYLANQYHVAL</sequence>
<dbReference type="Gene3D" id="3.90.550.10">
    <property type="entry name" value="Spore Coat Polysaccharide Biosynthesis Protein SpsA, Chain A"/>
    <property type="match status" value="1"/>
</dbReference>
<dbReference type="KEGG" id="fae:FAES_2079"/>
<dbReference type="OrthoDB" id="9779926at2"/>
<keyword evidence="3" id="KW-1185">Reference proteome</keyword>
<dbReference type="STRING" id="1166018.FAES_2079"/>
<name>I0K7I5_9BACT</name>
<feature type="domain" description="Nucleotidyl transferase" evidence="1">
    <location>
        <begin position="41"/>
        <end position="204"/>
    </location>
</feature>
<dbReference type="InterPro" id="IPR029044">
    <property type="entry name" value="Nucleotide-diphossugar_trans"/>
</dbReference>
<dbReference type="InterPro" id="IPR005835">
    <property type="entry name" value="NTP_transferase_dom"/>
</dbReference>
<dbReference type="RefSeq" id="WP_015331187.1">
    <property type="nucleotide sequence ID" value="NC_020054.1"/>
</dbReference>
<proteinExistence type="predicted"/>
<accession>I0K7I5</accession>
<dbReference type="Pfam" id="PF00483">
    <property type="entry name" value="NTP_transferase"/>
    <property type="match status" value="1"/>
</dbReference>
<dbReference type="AlphaFoldDB" id="I0K7I5"/>
<dbReference type="HOGENOM" id="CLU_955619_0_0_10"/>
<dbReference type="PATRIC" id="fig|1166018.3.peg.3826"/>
<dbReference type="SUPFAM" id="SSF53448">
    <property type="entry name" value="Nucleotide-diphospho-sugar transferases"/>
    <property type="match status" value="1"/>
</dbReference>
<reference evidence="2 3" key="1">
    <citation type="journal article" date="2012" name="J. Bacteriol.">
        <title>Genome Sequence of Fibrella aestuarina BUZ 2T, a Filamentous Marine Bacterium.</title>
        <authorList>
            <person name="Filippini M."/>
            <person name="Qi W."/>
            <person name="Blom J."/>
            <person name="Goesmann A."/>
            <person name="Smits T.H."/>
            <person name="Bagheri H.C."/>
        </authorList>
    </citation>
    <scope>NUCLEOTIDE SEQUENCE [LARGE SCALE GENOMIC DNA]</scope>
    <source>
        <strain evidence="3">BUZ 2T</strain>
    </source>
</reference>
<dbReference type="EMBL" id="HE796683">
    <property type="protein sequence ID" value="CCH00088.1"/>
    <property type="molecule type" value="Genomic_DNA"/>
</dbReference>
<evidence type="ECO:0000313" key="2">
    <source>
        <dbReference type="EMBL" id="CCH00088.1"/>
    </source>
</evidence>
<gene>
    <name evidence="2" type="ORF">FAES_2079</name>
</gene>
<dbReference type="eggNOG" id="COG1208">
    <property type="taxonomic scope" value="Bacteria"/>
</dbReference>
<organism evidence="2 3">
    <name type="scientific">Fibrella aestuarina BUZ 2</name>
    <dbReference type="NCBI Taxonomy" id="1166018"/>
    <lineage>
        <taxon>Bacteria</taxon>
        <taxon>Pseudomonadati</taxon>
        <taxon>Bacteroidota</taxon>
        <taxon>Cytophagia</taxon>
        <taxon>Cytophagales</taxon>
        <taxon>Spirosomataceae</taxon>
        <taxon>Fibrella</taxon>
    </lineage>
</organism>
<dbReference type="Proteomes" id="UP000011058">
    <property type="component" value="Chromosome"/>
</dbReference>
<evidence type="ECO:0000313" key="3">
    <source>
        <dbReference type="Proteomes" id="UP000011058"/>
    </source>
</evidence>